<sequence>MPKAESVYAMPVLLVWVSASVMIAQDNMIERGDLWTGTSRLRLDVDAFLLHWLFFSSPFAVYLIANYWMAQAAEGHWAGLIGNMVLLTAFLFYAFRHAADNNATEILKTH</sequence>
<feature type="transmembrane region" description="Helical" evidence="1">
    <location>
        <begin position="77"/>
        <end position="95"/>
    </location>
</feature>
<protein>
    <submittedName>
        <fullName evidence="2">Uncharacterized protein</fullName>
    </submittedName>
</protein>
<keyword evidence="1" id="KW-1133">Transmembrane helix</keyword>
<feature type="transmembrane region" description="Helical" evidence="1">
    <location>
        <begin position="45"/>
        <end position="65"/>
    </location>
</feature>
<accession>A0A7S1H3K3</accession>
<proteinExistence type="predicted"/>
<gene>
    <name evidence="2" type="ORF">HAND00432_LOCUS17265</name>
</gene>
<dbReference type="EMBL" id="HBFX01028632">
    <property type="protein sequence ID" value="CAD8965223.1"/>
    <property type="molecule type" value="Transcribed_RNA"/>
</dbReference>
<name>A0A7S1H3K3_HEMAN</name>
<dbReference type="AlphaFoldDB" id="A0A7S1H3K3"/>
<reference evidence="2" key="1">
    <citation type="submission" date="2021-01" db="EMBL/GenBank/DDBJ databases">
        <authorList>
            <person name="Corre E."/>
            <person name="Pelletier E."/>
            <person name="Niang G."/>
            <person name="Scheremetjew M."/>
            <person name="Finn R."/>
            <person name="Kale V."/>
            <person name="Holt S."/>
            <person name="Cochrane G."/>
            <person name="Meng A."/>
            <person name="Brown T."/>
            <person name="Cohen L."/>
        </authorList>
    </citation>
    <scope>NUCLEOTIDE SEQUENCE</scope>
    <source>
        <strain evidence="2">CCMP644</strain>
    </source>
</reference>
<evidence type="ECO:0000313" key="2">
    <source>
        <dbReference type="EMBL" id="CAD8965223.1"/>
    </source>
</evidence>
<keyword evidence="1" id="KW-0812">Transmembrane</keyword>
<feature type="transmembrane region" description="Helical" evidence="1">
    <location>
        <begin position="6"/>
        <end position="24"/>
    </location>
</feature>
<evidence type="ECO:0000256" key="1">
    <source>
        <dbReference type="SAM" id="Phobius"/>
    </source>
</evidence>
<keyword evidence="1" id="KW-0472">Membrane</keyword>
<organism evidence="2">
    <name type="scientific">Hemiselmis andersenii</name>
    <name type="common">Cryptophyte alga</name>
    <dbReference type="NCBI Taxonomy" id="464988"/>
    <lineage>
        <taxon>Eukaryota</taxon>
        <taxon>Cryptophyceae</taxon>
        <taxon>Cryptomonadales</taxon>
        <taxon>Hemiselmidaceae</taxon>
        <taxon>Hemiselmis</taxon>
    </lineage>
</organism>